<comment type="similarity">
    <text evidence="1">Belongs to the isocitrate and isopropylmalate dehydrogenases family.</text>
</comment>
<keyword evidence="5" id="KW-1185">Reference proteome</keyword>
<dbReference type="Proteomes" id="UP001586593">
    <property type="component" value="Unassembled WGS sequence"/>
</dbReference>
<name>A0ABR3VBG7_9PEZI</name>
<dbReference type="EMBL" id="JAZHXJ010002372">
    <property type="protein sequence ID" value="KAL1839189.1"/>
    <property type="molecule type" value="Genomic_DNA"/>
</dbReference>
<dbReference type="PANTHER" id="PTHR11835">
    <property type="entry name" value="DECARBOXYLATING DEHYDROGENASES-ISOCITRATE, ISOPROPYLMALATE, TARTRATE"/>
    <property type="match status" value="1"/>
</dbReference>
<organism evidence="4 5">
    <name type="scientific">Phialemonium thermophilum</name>
    <dbReference type="NCBI Taxonomy" id="223376"/>
    <lineage>
        <taxon>Eukaryota</taxon>
        <taxon>Fungi</taxon>
        <taxon>Dikarya</taxon>
        <taxon>Ascomycota</taxon>
        <taxon>Pezizomycotina</taxon>
        <taxon>Sordariomycetes</taxon>
        <taxon>Sordariomycetidae</taxon>
        <taxon>Cephalothecales</taxon>
        <taxon>Cephalothecaceae</taxon>
        <taxon>Phialemonium</taxon>
    </lineage>
</organism>
<protein>
    <recommendedName>
        <fullName evidence="3">Isopropylmalate dehydrogenase-like domain-containing protein</fullName>
    </recommendedName>
</protein>
<accession>A0ABR3VBG7</accession>
<dbReference type="SUPFAM" id="SSF53659">
    <property type="entry name" value="Isocitrate/Isopropylmalate dehydrogenase-like"/>
    <property type="match status" value="1"/>
</dbReference>
<evidence type="ECO:0000313" key="4">
    <source>
        <dbReference type="EMBL" id="KAL1839189.1"/>
    </source>
</evidence>
<proteinExistence type="inferred from homology"/>
<evidence type="ECO:0000313" key="5">
    <source>
        <dbReference type="Proteomes" id="UP001586593"/>
    </source>
</evidence>
<dbReference type="PANTHER" id="PTHR11835:SF34">
    <property type="entry name" value="ISOCITRATE DEHYDROGENASE [NAD] SUBUNIT ALPHA, MITOCHONDRIAL"/>
    <property type="match status" value="1"/>
</dbReference>
<keyword evidence="2" id="KW-0560">Oxidoreductase</keyword>
<evidence type="ECO:0000256" key="2">
    <source>
        <dbReference type="ARBA" id="ARBA00023002"/>
    </source>
</evidence>
<evidence type="ECO:0000259" key="3">
    <source>
        <dbReference type="Pfam" id="PF00180"/>
    </source>
</evidence>
<sequence>MRVGILKGNGIGPEIVEATQRVLLATGLPFEWDDIPVADEAIRLCGHPLPPDTVQRLRAVKYAIKAPFIVNKLEGRVTCTQPDGSRITYPSLNNAVRRELGLFVNPRPIRGYRGVSGRHAELDIVVMREITEDV</sequence>
<dbReference type="Pfam" id="PF00180">
    <property type="entry name" value="Iso_dh"/>
    <property type="match status" value="1"/>
</dbReference>
<feature type="domain" description="Isopropylmalate dehydrogenase-like" evidence="3">
    <location>
        <begin position="3"/>
        <end position="134"/>
    </location>
</feature>
<gene>
    <name evidence="4" type="ORF">VTK73DRAFT_4106</name>
</gene>
<comment type="caution">
    <text evidence="4">The sequence shown here is derived from an EMBL/GenBank/DDBJ whole genome shotgun (WGS) entry which is preliminary data.</text>
</comment>
<reference evidence="4 5" key="1">
    <citation type="journal article" date="2024" name="Commun. Biol.">
        <title>Comparative genomic analysis of thermophilic fungi reveals convergent evolutionary adaptations and gene losses.</title>
        <authorList>
            <person name="Steindorff A.S."/>
            <person name="Aguilar-Pontes M.V."/>
            <person name="Robinson A.J."/>
            <person name="Andreopoulos B."/>
            <person name="LaButti K."/>
            <person name="Kuo A."/>
            <person name="Mondo S."/>
            <person name="Riley R."/>
            <person name="Otillar R."/>
            <person name="Haridas S."/>
            <person name="Lipzen A."/>
            <person name="Grimwood J."/>
            <person name="Schmutz J."/>
            <person name="Clum A."/>
            <person name="Reid I.D."/>
            <person name="Moisan M.C."/>
            <person name="Butler G."/>
            <person name="Nguyen T.T.M."/>
            <person name="Dewar K."/>
            <person name="Conant G."/>
            <person name="Drula E."/>
            <person name="Henrissat B."/>
            <person name="Hansel C."/>
            <person name="Singer S."/>
            <person name="Hutchinson M.I."/>
            <person name="de Vries R.P."/>
            <person name="Natvig D.O."/>
            <person name="Powell A.J."/>
            <person name="Tsang A."/>
            <person name="Grigoriev I.V."/>
        </authorList>
    </citation>
    <scope>NUCLEOTIDE SEQUENCE [LARGE SCALE GENOMIC DNA]</scope>
    <source>
        <strain evidence="4 5">ATCC 24622</strain>
    </source>
</reference>
<evidence type="ECO:0000256" key="1">
    <source>
        <dbReference type="ARBA" id="ARBA00007769"/>
    </source>
</evidence>
<dbReference type="Gene3D" id="3.40.718.10">
    <property type="entry name" value="Isopropylmalate Dehydrogenase"/>
    <property type="match status" value="1"/>
</dbReference>
<dbReference type="InterPro" id="IPR024084">
    <property type="entry name" value="IsoPropMal-DH-like_dom"/>
</dbReference>